<reference evidence="1 2" key="1">
    <citation type="submission" date="2024-02" db="EMBL/GenBank/DDBJ databases">
        <title>de novo genome assembly of Solanum bulbocastanum strain 11H21.</title>
        <authorList>
            <person name="Hosaka A.J."/>
        </authorList>
    </citation>
    <scope>NUCLEOTIDE SEQUENCE [LARGE SCALE GENOMIC DNA]</scope>
    <source>
        <tissue evidence="1">Young leaves</tissue>
    </source>
</reference>
<proteinExistence type="predicted"/>
<dbReference type="EMBL" id="JBANQN010000012">
    <property type="protein sequence ID" value="KAK6773561.1"/>
    <property type="molecule type" value="Genomic_DNA"/>
</dbReference>
<protein>
    <submittedName>
        <fullName evidence="1">Uncharacterized protein</fullName>
    </submittedName>
</protein>
<evidence type="ECO:0000313" key="2">
    <source>
        <dbReference type="Proteomes" id="UP001371456"/>
    </source>
</evidence>
<gene>
    <name evidence="1" type="ORF">RDI58_028799</name>
</gene>
<sequence length="11" mass="1161">MQLPEGFVSPG</sequence>
<keyword evidence="2" id="KW-1185">Reference proteome</keyword>
<comment type="caution">
    <text evidence="1">The sequence shown here is derived from an EMBL/GenBank/DDBJ whole genome shotgun (WGS) entry which is preliminary data.</text>
</comment>
<evidence type="ECO:0000313" key="1">
    <source>
        <dbReference type="EMBL" id="KAK6773561.1"/>
    </source>
</evidence>
<name>A0AAN8XZC6_SOLBU</name>
<accession>A0AAN8XZC6</accession>
<organism evidence="1 2">
    <name type="scientific">Solanum bulbocastanum</name>
    <name type="common">Wild potato</name>
    <dbReference type="NCBI Taxonomy" id="147425"/>
    <lineage>
        <taxon>Eukaryota</taxon>
        <taxon>Viridiplantae</taxon>
        <taxon>Streptophyta</taxon>
        <taxon>Embryophyta</taxon>
        <taxon>Tracheophyta</taxon>
        <taxon>Spermatophyta</taxon>
        <taxon>Magnoliopsida</taxon>
        <taxon>eudicotyledons</taxon>
        <taxon>Gunneridae</taxon>
        <taxon>Pentapetalae</taxon>
        <taxon>asterids</taxon>
        <taxon>lamiids</taxon>
        <taxon>Solanales</taxon>
        <taxon>Solanaceae</taxon>
        <taxon>Solanoideae</taxon>
        <taxon>Solaneae</taxon>
        <taxon>Solanum</taxon>
    </lineage>
</organism>
<dbReference type="Proteomes" id="UP001371456">
    <property type="component" value="Unassembled WGS sequence"/>
</dbReference>